<protein>
    <recommendedName>
        <fullName evidence="5">YqgF/RNase H-like domain-containing protein</fullName>
    </recommendedName>
</protein>
<reference evidence="6" key="1">
    <citation type="submission" date="2018-05" db="EMBL/GenBank/DDBJ databases">
        <authorList>
            <person name="Lanie J.A."/>
            <person name="Ng W.-L."/>
            <person name="Kazmierczak K.M."/>
            <person name="Andrzejewski T.M."/>
            <person name="Davidsen T.M."/>
            <person name="Wayne K.J."/>
            <person name="Tettelin H."/>
            <person name="Glass J.I."/>
            <person name="Rusch D."/>
            <person name="Podicherti R."/>
            <person name="Tsui H.-C.T."/>
            <person name="Winkler M.E."/>
        </authorList>
    </citation>
    <scope>NUCLEOTIDE SEQUENCE</scope>
</reference>
<feature type="domain" description="YqgF/RNase H-like" evidence="5">
    <location>
        <begin position="1"/>
        <end position="102"/>
    </location>
</feature>
<dbReference type="InterPro" id="IPR006641">
    <property type="entry name" value="YqgF/RNaseH-like_dom"/>
</dbReference>
<evidence type="ECO:0000259" key="5">
    <source>
        <dbReference type="SMART" id="SM00732"/>
    </source>
</evidence>
<dbReference type="GO" id="GO:0004518">
    <property type="term" value="F:nuclease activity"/>
    <property type="evidence" value="ECO:0007669"/>
    <property type="project" value="UniProtKB-KW"/>
</dbReference>
<evidence type="ECO:0000256" key="3">
    <source>
        <dbReference type="ARBA" id="ARBA00022722"/>
    </source>
</evidence>
<evidence type="ECO:0000256" key="2">
    <source>
        <dbReference type="ARBA" id="ARBA00022517"/>
    </source>
</evidence>
<gene>
    <name evidence="6" type="ORF">METZ01_LOCUS44200</name>
</gene>
<feature type="non-terminal residue" evidence="6">
    <location>
        <position position="1"/>
    </location>
</feature>
<dbReference type="EMBL" id="UINC01001967">
    <property type="protein sequence ID" value="SUZ91346.1"/>
    <property type="molecule type" value="Genomic_DNA"/>
</dbReference>
<evidence type="ECO:0000256" key="1">
    <source>
        <dbReference type="ARBA" id="ARBA00022490"/>
    </source>
</evidence>
<dbReference type="InterPro" id="IPR012337">
    <property type="entry name" value="RNaseH-like_sf"/>
</dbReference>
<dbReference type="Pfam" id="PF03652">
    <property type="entry name" value="RuvX"/>
    <property type="match status" value="1"/>
</dbReference>
<dbReference type="GO" id="GO:0000967">
    <property type="term" value="P:rRNA 5'-end processing"/>
    <property type="evidence" value="ECO:0007669"/>
    <property type="project" value="TreeGrafter"/>
</dbReference>
<keyword evidence="2" id="KW-0690">Ribosome biogenesis</keyword>
<keyword evidence="3" id="KW-0540">Nuclease</keyword>
<dbReference type="HAMAP" id="MF_00651">
    <property type="entry name" value="Nuclease_YqgF"/>
    <property type="match status" value="1"/>
</dbReference>
<accession>A0A381RHQ7</accession>
<dbReference type="PANTHER" id="PTHR33317:SF4">
    <property type="entry name" value="POLYNUCLEOTIDYL TRANSFERASE, RIBONUCLEASE H-LIKE SUPERFAMILY PROTEIN"/>
    <property type="match status" value="1"/>
</dbReference>
<dbReference type="PANTHER" id="PTHR33317">
    <property type="entry name" value="POLYNUCLEOTIDYL TRANSFERASE, RIBONUCLEASE H-LIKE SUPERFAMILY PROTEIN"/>
    <property type="match status" value="1"/>
</dbReference>
<dbReference type="InterPro" id="IPR005227">
    <property type="entry name" value="YqgF"/>
</dbReference>
<dbReference type="SMART" id="SM00732">
    <property type="entry name" value="YqgFc"/>
    <property type="match status" value="1"/>
</dbReference>
<evidence type="ECO:0000256" key="4">
    <source>
        <dbReference type="ARBA" id="ARBA00022801"/>
    </source>
</evidence>
<sequence length="142" mass="15154">VRALGLDLGAKRIGVAVSDRDGRLATPADVLHRTGDRARDHRAVADLVVEWEAEVVVVGVPYSLDGGTGPAAEAMIAESRQLARALDVPVETHDERLTTVSAERRLREAGLDSRAQRKVVDQVAAAVLLQAWLDGRSEGSVS</sequence>
<keyword evidence="1" id="KW-0963">Cytoplasm</keyword>
<dbReference type="Gene3D" id="3.30.420.140">
    <property type="entry name" value="YqgF/RNase H-like domain"/>
    <property type="match status" value="1"/>
</dbReference>
<name>A0A381RHQ7_9ZZZZ</name>
<keyword evidence="4" id="KW-0378">Hydrolase</keyword>
<dbReference type="InterPro" id="IPR037027">
    <property type="entry name" value="YqgF/RNaseH-like_dom_sf"/>
</dbReference>
<proteinExistence type="inferred from homology"/>
<dbReference type="GO" id="GO:0016787">
    <property type="term" value="F:hydrolase activity"/>
    <property type="evidence" value="ECO:0007669"/>
    <property type="project" value="UniProtKB-KW"/>
</dbReference>
<dbReference type="AlphaFoldDB" id="A0A381RHQ7"/>
<dbReference type="NCBIfam" id="TIGR00250">
    <property type="entry name" value="RNAse_H_YqgF"/>
    <property type="match status" value="1"/>
</dbReference>
<evidence type="ECO:0000313" key="6">
    <source>
        <dbReference type="EMBL" id="SUZ91346.1"/>
    </source>
</evidence>
<dbReference type="GO" id="GO:0005829">
    <property type="term" value="C:cytosol"/>
    <property type="evidence" value="ECO:0007669"/>
    <property type="project" value="TreeGrafter"/>
</dbReference>
<dbReference type="CDD" id="cd16964">
    <property type="entry name" value="YqgF"/>
    <property type="match status" value="1"/>
</dbReference>
<organism evidence="6">
    <name type="scientific">marine metagenome</name>
    <dbReference type="NCBI Taxonomy" id="408172"/>
    <lineage>
        <taxon>unclassified sequences</taxon>
        <taxon>metagenomes</taxon>
        <taxon>ecological metagenomes</taxon>
    </lineage>
</organism>
<dbReference type="SUPFAM" id="SSF53098">
    <property type="entry name" value="Ribonuclease H-like"/>
    <property type="match status" value="1"/>
</dbReference>